<dbReference type="RefSeq" id="WP_091276972.1">
    <property type="nucleotide sequence ID" value="NZ_FNDK01000045.1"/>
</dbReference>
<proteinExistence type="predicted"/>
<dbReference type="Gene3D" id="3.60.15.10">
    <property type="entry name" value="Ribonuclease Z/Hydroxyacylglutathione hydrolase-like"/>
    <property type="match status" value="1"/>
</dbReference>
<dbReference type="InterPro" id="IPR001279">
    <property type="entry name" value="Metallo-B-lactamas"/>
</dbReference>
<name>A0A1G8KCG2_9BACI</name>
<feature type="domain" description="Metallo-beta-lactamase" evidence="1">
    <location>
        <begin position="23"/>
        <end position="234"/>
    </location>
</feature>
<dbReference type="SUPFAM" id="SSF56281">
    <property type="entry name" value="Metallo-hydrolase/oxidoreductase"/>
    <property type="match status" value="1"/>
</dbReference>
<protein>
    <submittedName>
        <fullName evidence="2">Glyoxylase, beta-lactamase superfamily II</fullName>
    </submittedName>
</protein>
<sequence length="325" mass="37634">MNLVKIEGGGYRVGIPIPFPMKYVYCYLFPQKDGYVIIDTGINDQQARQAWEGVFEHTAISPPAVKTIYLTHFHPDHAGLAGWLQQKTGADVYIHKLDKIMMQRVWGEESTQSLQIKDMIEEHGVPQKLSKKIKEHMDKLLHKVRPLPDMKEMPEQVEFAERSWQVIHTPGHSDGLVCFYDSGQKILLSADFILDPITPNISVWPGASQKPLEDYLESLRFLQTISVDIAYTAHGDPISHVKQRSEEIAMHHKRRLSTIKNLSADRNAYEIAQKLFEHRELNPHQWRFAMAETIAHLNYLENKREIKKRDDKNGIYRYEPVTIRS</sequence>
<dbReference type="InterPro" id="IPR048933">
    <property type="entry name" value="B_lactamase-like_C"/>
</dbReference>
<organism evidence="2 3">
    <name type="scientific">Alteribacillus persepolensis</name>
    <dbReference type="NCBI Taxonomy" id="568899"/>
    <lineage>
        <taxon>Bacteria</taxon>
        <taxon>Bacillati</taxon>
        <taxon>Bacillota</taxon>
        <taxon>Bacilli</taxon>
        <taxon>Bacillales</taxon>
        <taxon>Bacillaceae</taxon>
        <taxon>Alteribacillus</taxon>
    </lineage>
</organism>
<dbReference type="Pfam" id="PF00753">
    <property type="entry name" value="Lactamase_B"/>
    <property type="match status" value="1"/>
</dbReference>
<dbReference type="InterPro" id="IPR036388">
    <property type="entry name" value="WH-like_DNA-bd_sf"/>
</dbReference>
<dbReference type="Pfam" id="PF21221">
    <property type="entry name" value="B_lactamase-like_C"/>
    <property type="match status" value="1"/>
</dbReference>
<dbReference type="Gene3D" id="1.10.10.10">
    <property type="entry name" value="Winged helix-like DNA-binding domain superfamily/Winged helix DNA-binding domain"/>
    <property type="match status" value="1"/>
</dbReference>
<dbReference type="InterPro" id="IPR036866">
    <property type="entry name" value="RibonucZ/Hydroxyglut_hydro"/>
</dbReference>
<dbReference type="OrthoDB" id="9761531at2"/>
<accession>A0A1G8KCG2</accession>
<dbReference type="Proteomes" id="UP000199163">
    <property type="component" value="Unassembled WGS sequence"/>
</dbReference>
<dbReference type="PANTHER" id="PTHR23131:SF4">
    <property type="entry name" value="METALLO-BETA-LACTAMASE SUPERFAMILY POTEIN"/>
    <property type="match status" value="1"/>
</dbReference>
<dbReference type="STRING" id="568899.SAMN05192534_1457"/>
<evidence type="ECO:0000313" key="3">
    <source>
        <dbReference type="Proteomes" id="UP000199163"/>
    </source>
</evidence>
<gene>
    <name evidence="2" type="ORF">SAMN05192534_1457</name>
</gene>
<dbReference type="SMART" id="SM00849">
    <property type="entry name" value="Lactamase_B"/>
    <property type="match status" value="1"/>
</dbReference>
<dbReference type="InterPro" id="IPR050662">
    <property type="entry name" value="Sec-metab_biosynth-thioest"/>
</dbReference>
<evidence type="ECO:0000313" key="2">
    <source>
        <dbReference type="EMBL" id="SDI41114.1"/>
    </source>
</evidence>
<dbReference type="PANTHER" id="PTHR23131">
    <property type="entry name" value="ENDORIBONUCLEASE LACTB2"/>
    <property type="match status" value="1"/>
</dbReference>
<reference evidence="2 3" key="1">
    <citation type="submission" date="2016-10" db="EMBL/GenBank/DDBJ databases">
        <authorList>
            <person name="de Groot N.N."/>
        </authorList>
    </citation>
    <scope>NUCLEOTIDE SEQUENCE [LARGE SCALE GENOMIC DNA]</scope>
    <source>
        <strain evidence="2 3">DSM 21632</strain>
    </source>
</reference>
<evidence type="ECO:0000259" key="1">
    <source>
        <dbReference type="SMART" id="SM00849"/>
    </source>
</evidence>
<dbReference type="EMBL" id="FNDK01000045">
    <property type="protein sequence ID" value="SDI41114.1"/>
    <property type="molecule type" value="Genomic_DNA"/>
</dbReference>
<dbReference type="CDD" id="cd07725">
    <property type="entry name" value="TTHA1429-like_MBL-fold"/>
    <property type="match status" value="1"/>
</dbReference>
<dbReference type="AlphaFoldDB" id="A0A1G8KCG2"/>
<keyword evidence="3" id="KW-1185">Reference proteome</keyword>